<gene>
    <name evidence="2" type="ORF">SAMN04487977_102495</name>
</gene>
<dbReference type="InterPro" id="IPR007374">
    <property type="entry name" value="ASCH_domain"/>
</dbReference>
<sequence length="158" mass="18509">MSTPNQVWNNYLKSLGEDPAKTEKAFPIVDHFCDEKVQTDNLYNLVIQGIKRATTASVKICEYYNEDFSKPGDYWILTNFDETECCVLQTVKSTIKKFSQITEEDAYIEGEGDKTLKYWREVHKSFFEEEYKSLGWKFSEDIEVVFEEFKVVYVDTVA</sequence>
<accession>A0A1H9D9Q0</accession>
<dbReference type="AlphaFoldDB" id="A0A1H9D9Q0"/>
<evidence type="ECO:0000313" key="3">
    <source>
        <dbReference type="Proteomes" id="UP000182360"/>
    </source>
</evidence>
<proteinExistence type="predicted"/>
<dbReference type="Proteomes" id="UP000182360">
    <property type="component" value="Unassembled WGS sequence"/>
</dbReference>
<dbReference type="SMART" id="SM01022">
    <property type="entry name" value="ASCH"/>
    <property type="match status" value="1"/>
</dbReference>
<evidence type="ECO:0000259" key="1">
    <source>
        <dbReference type="SMART" id="SM01022"/>
    </source>
</evidence>
<dbReference type="InterPro" id="IPR009326">
    <property type="entry name" value="DUF984"/>
</dbReference>
<dbReference type="CDD" id="cd06553">
    <property type="entry name" value="ASCH_Ef3133_like"/>
    <property type="match status" value="1"/>
</dbReference>
<dbReference type="EMBL" id="FOFU01000002">
    <property type="protein sequence ID" value="SEQ10222.1"/>
    <property type="molecule type" value="Genomic_DNA"/>
</dbReference>
<evidence type="ECO:0000313" key="2">
    <source>
        <dbReference type="EMBL" id="SEQ10222.1"/>
    </source>
</evidence>
<dbReference type="PANTHER" id="PTHR39203:SF1">
    <property type="entry name" value="CYTOPLASMIC PROTEIN"/>
    <property type="match status" value="1"/>
</dbReference>
<dbReference type="PIRSF" id="PIRSF021320">
    <property type="entry name" value="DUF984"/>
    <property type="match status" value="1"/>
</dbReference>
<organism evidence="2 3">
    <name type="scientific">Treponema bryantii</name>
    <dbReference type="NCBI Taxonomy" id="163"/>
    <lineage>
        <taxon>Bacteria</taxon>
        <taxon>Pseudomonadati</taxon>
        <taxon>Spirochaetota</taxon>
        <taxon>Spirochaetia</taxon>
        <taxon>Spirochaetales</taxon>
        <taxon>Treponemataceae</taxon>
        <taxon>Treponema</taxon>
    </lineage>
</organism>
<dbReference type="Gene3D" id="3.10.400.10">
    <property type="entry name" value="Sulfate adenylyltransferase"/>
    <property type="match status" value="1"/>
</dbReference>
<keyword evidence="3" id="KW-1185">Reference proteome</keyword>
<dbReference type="SUPFAM" id="SSF88697">
    <property type="entry name" value="PUA domain-like"/>
    <property type="match status" value="1"/>
</dbReference>
<dbReference type="Pfam" id="PF04266">
    <property type="entry name" value="ASCH"/>
    <property type="match status" value="1"/>
</dbReference>
<dbReference type="STRING" id="163.SAMN04487775_102380"/>
<dbReference type="InterPro" id="IPR015947">
    <property type="entry name" value="PUA-like_sf"/>
</dbReference>
<protein>
    <submittedName>
        <fullName evidence="2">Uncharacterized protein YhfF</fullName>
    </submittedName>
</protein>
<name>A0A1H9D9Q0_9SPIR</name>
<feature type="domain" description="ASCH" evidence="1">
    <location>
        <begin position="30"/>
        <end position="153"/>
    </location>
</feature>
<dbReference type="OrthoDB" id="9807542at2"/>
<dbReference type="PANTHER" id="PTHR39203">
    <property type="entry name" value="CYTOPLASMIC PROTEIN-RELATED"/>
    <property type="match status" value="1"/>
</dbReference>
<reference evidence="2 3" key="1">
    <citation type="submission" date="2016-10" db="EMBL/GenBank/DDBJ databases">
        <authorList>
            <person name="de Groot N.N."/>
        </authorList>
    </citation>
    <scope>NUCLEOTIDE SEQUENCE [LARGE SCALE GENOMIC DNA]</scope>
    <source>
        <strain evidence="2 3">B25</strain>
    </source>
</reference>
<dbReference type="RefSeq" id="WP_074641718.1">
    <property type="nucleotide sequence ID" value="NZ_FOFU01000002.1"/>
</dbReference>